<dbReference type="RefSeq" id="WP_382339914.1">
    <property type="nucleotide sequence ID" value="NZ_JBHSAB010000001.1"/>
</dbReference>
<feature type="chain" id="PRO_5046988763" evidence="1">
    <location>
        <begin position="24"/>
        <end position="391"/>
    </location>
</feature>
<name>A0ABV8CB26_9GAMM</name>
<evidence type="ECO:0000313" key="3">
    <source>
        <dbReference type="Proteomes" id="UP001595758"/>
    </source>
</evidence>
<reference evidence="3" key="1">
    <citation type="journal article" date="2019" name="Int. J. Syst. Evol. Microbiol.">
        <title>The Global Catalogue of Microorganisms (GCM) 10K type strain sequencing project: providing services to taxonomists for standard genome sequencing and annotation.</title>
        <authorList>
            <consortium name="The Broad Institute Genomics Platform"/>
            <consortium name="The Broad Institute Genome Sequencing Center for Infectious Disease"/>
            <person name="Wu L."/>
            <person name="Ma J."/>
        </authorList>
    </citation>
    <scope>NUCLEOTIDE SEQUENCE [LARGE SCALE GENOMIC DNA]</scope>
    <source>
        <strain evidence="3">CCUG 59858</strain>
    </source>
</reference>
<accession>A0ABV8CB26</accession>
<protein>
    <submittedName>
        <fullName evidence="2">DUF1566 domain-containing protein</fullName>
    </submittedName>
</protein>
<proteinExistence type="predicted"/>
<dbReference type="Proteomes" id="UP001595758">
    <property type="component" value="Unassembled WGS sequence"/>
</dbReference>
<keyword evidence="1" id="KW-0732">Signal</keyword>
<comment type="caution">
    <text evidence="2">The sequence shown here is derived from an EMBL/GenBank/DDBJ whole genome shotgun (WGS) entry which is preliminary data.</text>
</comment>
<organism evidence="2 3">
    <name type="scientific">Legionella dresdenensis</name>
    <dbReference type="NCBI Taxonomy" id="450200"/>
    <lineage>
        <taxon>Bacteria</taxon>
        <taxon>Pseudomonadati</taxon>
        <taxon>Pseudomonadota</taxon>
        <taxon>Gammaproteobacteria</taxon>
        <taxon>Legionellales</taxon>
        <taxon>Legionellaceae</taxon>
        <taxon>Legionella</taxon>
    </lineage>
</organism>
<gene>
    <name evidence="2" type="ORF">ACFORL_00205</name>
</gene>
<evidence type="ECO:0000313" key="2">
    <source>
        <dbReference type="EMBL" id="MFC3907498.1"/>
    </source>
</evidence>
<dbReference type="EMBL" id="JBHSAB010000001">
    <property type="protein sequence ID" value="MFC3907498.1"/>
    <property type="molecule type" value="Genomic_DNA"/>
</dbReference>
<sequence length="391" mass="41798">MQQYNRLLGAFLLSGLMSTTAFAGSPLWTFEPLTATTITVSEYGTVIVQYRVTNQSARSHTLTMQPMQGITQITSGPNVCRNPFVLSGKSACILTLEISGSQLNSPITTGPMVCQQDNLNQCYQPDRTNNLHITRSTAPATITITSPVQQSRIVTVSGMTPLSLEITNNADSMDNAYAVTVSNQAACPNLSVNDSDCTSVAPGTSCTLELSSNAPYAPCLITLGGSNTIDNPQTLIAFYHLGGLVFEESGGSGKIVIDRLQQFFSEWTNTDNDIVGATSMDDGASNTDAIIADASCSNDTANCAAQRCRDISADWYLPAANELSAINTALCSNAVSPCNFGVFLPTYYLSSSQQTPPSSFNYWGVRFPALAFGGFSKNITTYVRCVRVFTP</sequence>
<evidence type="ECO:0000256" key="1">
    <source>
        <dbReference type="SAM" id="SignalP"/>
    </source>
</evidence>
<feature type="signal peptide" evidence="1">
    <location>
        <begin position="1"/>
        <end position="23"/>
    </location>
</feature>
<keyword evidence="3" id="KW-1185">Reference proteome</keyword>